<evidence type="ECO:0000313" key="1">
    <source>
        <dbReference type="EMBL" id="KAI2390689.1"/>
    </source>
</evidence>
<comment type="caution">
    <text evidence="1">The sequence shown here is derived from an EMBL/GenBank/DDBJ whole genome shotgun (WGS) entry which is preliminary data.</text>
</comment>
<organism evidence="1">
    <name type="scientific">Ophidiomyces ophidiicola</name>
    <dbReference type="NCBI Taxonomy" id="1387563"/>
    <lineage>
        <taxon>Eukaryota</taxon>
        <taxon>Fungi</taxon>
        <taxon>Dikarya</taxon>
        <taxon>Ascomycota</taxon>
        <taxon>Pezizomycotina</taxon>
        <taxon>Eurotiomycetes</taxon>
        <taxon>Eurotiomycetidae</taxon>
        <taxon>Onygenales</taxon>
        <taxon>Onygenaceae</taxon>
        <taxon>Ophidiomyces</taxon>
    </lineage>
</organism>
<dbReference type="EMBL" id="JALBCA010000016">
    <property type="protein sequence ID" value="KAI2390689.1"/>
    <property type="molecule type" value="Genomic_DNA"/>
</dbReference>
<sequence>MEHRNPNHRLPRSTSRMVANTHTPPRAHPLRNVTTINAGNEMSGYYGPQQYPQVYWQYPTAHYPGIPVAPILHHPQMAVVPVVPHLNMQPSQSIPRVMGPEDISPAKQEEKLMYRERQCNIEAALNIPLFPISPLNPDYPRHTANFGFTHYGSGHVHPSHFGGVYSTMYPTGQYFVPHYNDQSLASPHAHTPLQEENTRRYSQEGSPLTPSKRKASGSARRRAKAATSENKLVQSNKAGNSPNPARRLTTEPTVKSTLHIKSSLGSLQDPFVTHPNPHACEPQEQPRQAMTLCEVPRHNPIEYMANPHQGNSFQHSEGIVPNEPRTHQQPGMARAPMPVSLMNPVGFNTTQIPQAQGESGQYNPPESFTPWSAAPGGPINLATQGAPNRRVAHPERMIPQPVPGILNSELLAGIPRPDNSHRVASTLAWFHTDNRGEEHHRHQVDRIANEDRERRNRELAERGLPPVTNIRAEASNYLLGHLAVNLQSYLVGNRTEQARNFANWGPVPQQAIETNKGWTSSYFGNIGSPPSKDAENIQDDMEK</sequence>
<name>A0ACB8V1T6_9EURO</name>
<reference evidence="1" key="1">
    <citation type="journal article" date="2022" name="bioRxiv">
        <title>Population genetic analysis of Ophidiomyces ophidiicola, the causative agent of snake fungal disease, indicates recent introductions to the USA.</title>
        <authorList>
            <person name="Ladner J.T."/>
            <person name="Palmer J.M."/>
            <person name="Ettinger C.L."/>
            <person name="Stajich J.E."/>
            <person name="Farrell T.M."/>
            <person name="Glorioso B.M."/>
            <person name="Lawson B."/>
            <person name="Price S.J."/>
            <person name="Stengle A.G."/>
            <person name="Grear D.A."/>
            <person name="Lorch J.M."/>
        </authorList>
    </citation>
    <scope>NUCLEOTIDE SEQUENCE</scope>
    <source>
        <strain evidence="1">NWHC 24266-5</strain>
    </source>
</reference>
<proteinExistence type="predicted"/>
<accession>A0ACB8V1T6</accession>
<gene>
    <name evidence="1" type="ORF">LOY88_001513</name>
</gene>
<protein>
    <submittedName>
        <fullName evidence="1">Uncharacterized protein</fullName>
    </submittedName>
</protein>